<evidence type="ECO:0000256" key="1">
    <source>
        <dbReference type="SAM" id="SignalP"/>
    </source>
</evidence>
<feature type="signal peptide" evidence="1">
    <location>
        <begin position="1"/>
        <end position="17"/>
    </location>
</feature>
<dbReference type="EMBL" id="CP136339">
    <property type="protein sequence ID" value="WOA54151.1"/>
    <property type="molecule type" value="Genomic_DNA"/>
</dbReference>
<evidence type="ECO:0000313" key="2">
    <source>
        <dbReference type="EMBL" id="WOA54151.1"/>
    </source>
</evidence>
<organism evidence="2 3">
    <name type="scientific">Dickeya solani</name>
    <dbReference type="NCBI Taxonomy" id="1089444"/>
    <lineage>
        <taxon>Bacteria</taxon>
        <taxon>Pseudomonadati</taxon>
        <taxon>Pseudomonadota</taxon>
        <taxon>Gammaproteobacteria</taxon>
        <taxon>Enterobacterales</taxon>
        <taxon>Pectobacteriaceae</taxon>
        <taxon>Dickeya</taxon>
    </lineage>
</organism>
<proteinExistence type="predicted"/>
<protein>
    <submittedName>
        <fullName evidence="2">DUF1311 domain-containing protein</fullName>
    </submittedName>
</protein>
<sequence>MRVLFFVLLLLSFESYANDIQSCYEKKVTAYIQSCMEVLAQDENKKYNDEYDKFIKSIRSEDLANYSVFIESIANSKLFWDKYIASECRAESLLNIKDSPAYHIAYSECLVKAYRIRVMFYKKYPF</sequence>
<dbReference type="AlphaFoldDB" id="A0AAX4F4I5"/>
<dbReference type="Proteomes" id="UP001304423">
    <property type="component" value="Chromosome"/>
</dbReference>
<evidence type="ECO:0000313" key="3">
    <source>
        <dbReference type="Proteomes" id="UP001304423"/>
    </source>
</evidence>
<name>A0AAX4F4I5_9GAMM</name>
<feature type="chain" id="PRO_5043556430" evidence="1">
    <location>
        <begin position="18"/>
        <end position="126"/>
    </location>
</feature>
<dbReference type="RefSeq" id="WP_316394122.1">
    <property type="nucleotide sequence ID" value="NZ_CP136339.1"/>
</dbReference>
<keyword evidence="1" id="KW-0732">Signal</keyword>
<dbReference type="Gene3D" id="1.20.1270.180">
    <property type="match status" value="1"/>
</dbReference>
<reference evidence="2" key="1">
    <citation type="submission" date="2023-10" db="EMBL/GenBank/DDBJ databases">
        <title>Clonality and diversity in the soft rot Dickeya solani phytopathogen.</title>
        <authorList>
            <person name="Pedron J."/>
            <person name="Van Gijsegem F."/>
            <person name="Portier P."/>
            <person name="Taghouti G."/>
        </authorList>
    </citation>
    <scope>NUCLEOTIDE SEQUENCE</scope>
    <source>
        <strain evidence="2">CFBP5647</strain>
    </source>
</reference>
<gene>
    <name evidence="2" type="ORF">RXA29_08000</name>
</gene>
<accession>A0AAX4F4I5</accession>